<gene>
    <name evidence="1" type="ORF">GCM10017577_65090</name>
</gene>
<dbReference type="EMBL" id="BSFQ01000045">
    <property type="protein sequence ID" value="GLL15359.1"/>
    <property type="molecule type" value="Genomic_DNA"/>
</dbReference>
<dbReference type="RefSeq" id="WP_037052288.1">
    <property type="nucleotide sequence ID" value="NZ_BAAAUZ010000040.1"/>
</dbReference>
<proteinExistence type="predicted"/>
<reference evidence="1" key="1">
    <citation type="journal article" date="2014" name="Int. J. Syst. Evol. Microbiol.">
        <title>Complete genome sequence of Corynebacterium casei LMG S-19264T (=DSM 44701T), isolated from a smear-ripened cheese.</title>
        <authorList>
            <consortium name="US DOE Joint Genome Institute (JGI-PGF)"/>
            <person name="Walter F."/>
            <person name="Albersmeier A."/>
            <person name="Kalinowski J."/>
            <person name="Ruckert C."/>
        </authorList>
    </citation>
    <scope>NUCLEOTIDE SEQUENCE</scope>
    <source>
        <strain evidence="1">VKM Ac-1069</strain>
    </source>
</reference>
<reference evidence="1" key="2">
    <citation type="submission" date="2023-01" db="EMBL/GenBank/DDBJ databases">
        <authorList>
            <person name="Sun Q."/>
            <person name="Evtushenko L."/>
        </authorList>
    </citation>
    <scope>NUCLEOTIDE SEQUENCE</scope>
    <source>
        <strain evidence="1">VKM Ac-1069</strain>
    </source>
</reference>
<dbReference type="AlphaFoldDB" id="A0A9W6P027"/>
<keyword evidence="2" id="KW-1185">Reference proteome</keyword>
<accession>A0A9W6P027</accession>
<comment type="caution">
    <text evidence="1">The sequence shown here is derived from an EMBL/GenBank/DDBJ whole genome shotgun (WGS) entry which is preliminary data.</text>
</comment>
<evidence type="ECO:0000313" key="1">
    <source>
        <dbReference type="EMBL" id="GLL15359.1"/>
    </source>
</evidence>
<evidence type="ECO:0000313" key="2">
    <source>
        <dbReference type="Proteomes" id="UP001143463"/>
    </source>
</evidence>
<name>A0A9W6P027_9PSEU</name>
<dbReference type="Proteomes" id="UP001143463">
    <property type="component" value="Unassembled WGS sequence"/>
</dbReference>
<sequence>MRRLTLLLTFEPQSTPPEGEPPVLAVKSGSGRVTVLDGDPGDAPDLASYESRVQLTGQTTFDEVGTMNLGDGTLDLTTIGQGSMEPSAEGEPVMQGTIAWRVAGRGRYAGATGTIVSSFVADLSTGAAVERQVVRLFLP</sequence>
<protein>
    <submittedName>
        <fullName evidence="1">Uncharacterized protein</fullName>
    </submittedName>
</protein>
<organism evidence="1 2">
    <name type="scientific">Pseudonocardia halophobica</name>
    <dbReference type="NCBI Taxonomy" id="29401"/>
    <lineage>
        <taxon>Bacteria</taxon>
        <taxon>Bacillati</taxon>
        <taxon>Actinomycetota</taxon>
        <taxon>Actinomycetes</taxon>
        <taxon>Pseudonocardiales</taxon>
        <taxon>Pseudonocardiaceae</taxon>
        <taxon>Pseudonocardia</taxon>
    </lineage>
</organism>